<protein>
    <submittedName>
        <fullName evidence="3">Uncharacterized protein</fullName>
    </submittedName>
</protein>
<dbReference type="AlphaFoldDB" id="A0A915I102"/>
<reference evidence="3" key="1">
    <citation type="submission" date="2022-11" db="UniProtKB">
        <authorList>
            <consortium name="WormBaseParasite"/>
        </authorList>
    </citation>
    <scope>IDENTIFICATION</scope>
</reference>
<evidence type="ECO:0000313" key="3">
    <source>
        <dbReference type="WBParaSite" id="nRc.2.0.1.t07817-RA"/>
    </source>
</evidence>
<evidence type="ECO:0000256" key="1">
    <source>
        <dbReference type="SAM" id="MobiDB-lite"/>
    </source>
</evidence>
<keyword evidence="2" id="KW-1185">Reference proteome</keyword>
<sequence>MKTESDDVSSSTTAARATLGKGGGGKDGGTSSSFLAPKNLGVGAIRHVNFKPKKTFIPGNR</sequence>
<organism evidence="2 3">
    <name type="scientific">Romanomermis culicivorax</name>
    <name type="common">Nematode worm</name>
    <dbReference type="NCBI Taxonomy" id="13658"/>
    <lineage>
        <taxon>Eukaryota</taxon>
        <taxon>Metazoa</taxon>
        <taxon>Ecdysozoa</taxon>
        <taxon>Nematoda</taxon>
        <taxon>Enoplea</taxon>
        <taxon>Dorylaimia</taxon>
        <taxon>Mermithida</taxon>
        <taxon>Mermithoidea</taxon>
        <taxon>Mermithidae</taxon>
        <taxon>Romanomermis</taxon>
    </lineage>
</organism>
<feature type="region of interest" description="Disordered" evidence="1">
    <location>
        <begin position="1"/>
        <end position="38"/>
    </location>
</feature>
<proteinExistence type="predicted"/>
<name>A0A915I102_ROMCU</name>
<dbReference type="WBParaSite" id="nRc.2.0.1.t07817-RA">
    <property type="protein sequence ID" value="nRc.2.0.1.t07817-RA"/>
    <property type="gene ID" value="nRc.2.0.1.g07817"/>
</dbReference>
<evidence type="ECO:0000313" key="2">
    <source>
        <dbReference type="Proteomes" id="UP000887565"/>
    </source>
</evidence>
<accession>A0A915I102</accession>
<dbReference type="Proteomes" id="UP000887565">
    <property type="component" value="Unplaced"/>
</dbReference>